<proteinExistence type="predicted"/>
<name>A0A068WBK5_ECHGR</name>
<dbReference type="OrthoDB" id="7312725at2759"/>
<sequence length="631" mass="70161">MPTTCGFPNCKFRSRYKGFEDNRHFYRVPKKPAVLRDKWLEAIGRTEANIVSQLRICSGHFHGGEKKEGDIPVADPAVDPPRRIELPSRGLRLSTASVGSAALGRDYRTLVRFPFTVSTHHRRGGGSSAQCRFQPLSVSLRGRAEAFLKPPSPPPLPPPPSLPSQTLSAIASTLTASSAALEGQWSEKMQIWNLLLGGTPTYPFSHNRSAQNTHSPGPLCTKSRTMVIFDRFSDYFFEFHTLRKCIPPMNNVAIVRKLSEIWLTPEVFRTAAVIIFYDMDLYDKEIIRHFINLQLVILADVFSDLIDEASNYFRSHGIHFRIMQPEPDIDTTADIIFSKILQYNYDTCSGDSPLLLEHTGDHSKKIFLKSLRGRMLGLVGLDPIGLAIARRCSIFGLQVIVHDPTVSEGTCSGLGLARSEHLESLLPLCNFISFHNWKLDTLNNEGYQLNITSQHLNLMQKDASIFCSTNRVSFDILALARSLGQSHIKSVALTKEQIAELMSCRLAVTGGSKGMPNVFAISLPKLLSEESFISHRRRVANFVTGFLCGMGEPRLTQSIHSSVHKPISSNRREQFVVSDSSSPAEQNTEIDLNALNSSSIEPQCFHCNSVAFSIDTLLTSSFGSKPRVPFA</sequence>
<protein>
    <submittedName>
        <fullName evidence="7 9">Zinc finger C2CH type</fullName>
    </submittedName>
</protein>
<dbReference type="GO" id="GO:0003714">
    <property type="term" value="F:transcription corepressor activity"/>
    <property type="evidence" value="ECO:0007669"/>
    <property type="project" value="TreeGrafter"/>
</dbReference>
<dbReference type="SMART" id="SM00980">
    <property type="entry name" value="THAP"/>
    <property type="match status" value="1"/>
</dbReference>
<dbReference type="Pfam" id="PF05485">
    <property type="entry name" value="THAP"/>
    <property type="match status" value="1"/>
</dbReference>
<dbReference type="Pfam" id="PF02826">
    <property type="entry name" value="2-Hacid_dh_C"/>
    <property type="match status" value="1"/>
</dbReference>
<dbReference type="InterPro" id="IPR006612">
    <property type="entry name" value="THAP_Znf"/>
</dbReference>
<dbReference type="InterPro" id="IPR036291">
    <property type="entry name" value="NAD(P)-bd_dom_sf"/>
</dbReference>
<accession>A0A068WBK5</accession>
<evidence type="ECO:0000256" key="4">
    <source>
        <dbReference type="ARBA" id="ARBA00023125"/>
    </source>
</evidence>
<feature type="domain" description="THAP-type" evidence="6">
    <location>
        <begin position="1"/>
        <end position="79"/>
    </location>
</feature>
<evidence type="ECO:0000313" key="7">
    <source>
        <dbReference type="EMBL" id="CDS15753.1"/>
    </source>
</evidence>
<evidence type="ECO:0000256" key="3">
    <source>
        <dbReference type="ARBA" id="ARBA00022833"/>
    </source>
</evidence>
<keyword evidence="1" id="KW-0479">Metal-binding</keyword>
<dbReference type="SUPFAM" id="SSF51735">
    <property type="entry name" value="NAD(P)-binding Rossmann-fold domains"/>
    <property type="match status" value="1"/>
</dbReference>
<dbReference type="WBParaSite" id="EgrG_000816400">
    <property type="protein sequence ID" value="EgrG_000816400"/>
    <property type="gene ID" value="EgrG_000816400"/>
</dbReference>
<evidence type="ECO:0000256" key="5">
    <source>
        <dbReference type="PROSITE-ProRule" id="PRU00309"/>
    </source>
</evidence>
<evidence type="ECO:0000313" key="9">
    <source>
        <dbReference type="WBParaSite" id="EgrG_000816400"/>
    </source>
</evidence>
<dbReference type="PROSITE" id="PS50950">
    <property type="entry name" value="ZF_THAP"/>
    <property type="match status" value="1"/>
</dbReference>
<dbReference type="InterPro" id="IPR006140">
    <property type="entry name" value="D-isomer_DH_NAD-bd"/>
</dbReference>
<dbReference type="EMBL" id="LK028576">
    <property type="protein sequence ID" value="CDS15753.1"/>
    <property type="molecule type" value="Genomic_DNA"/>
</dbReference>
<dbReference type="PANTHER" id="PTHR46029:SF7">
    <property type="entry name" value="C-TERMINAL-BINDING PROTEIN"/>
    <property type="match status" value="1"/>
</dbReference>
<keyword evidence="2 5" id="KW-0863">Zinc-finger</keyword>
<dbReference type="GO" id="GO:0005634">
    <property type="term" value="C:nucleus"/>
    <property type="evidence" value="ECO:0007669"/>
    <property type="project" value="TreeGrafter"/>
</dbReference>
<dbReference type="AlphaFoldDB" id="A0A068WBK5"/>
<keyword evidence="3" id="KW-0862">Zinc</keyword>
<evidence type="ECO:0000256" key="1">
    <source>
        <dbReference type="ARBA" id="ARBA00022723"/>
    </source>
</evidence>
<organism evidence="7">
    <name type="scientific">Echinococcus granulosus</name>
    <name type="common">Hydatid tapeworm</name>
    <dbReference type="NCBI Taxonomy" id="6210"/>
    <lineage>
        <taxon>Eukaryota</taxon>
        <taxon>Metazoa</taxon>
        <taxon>Spiralia</taxon>
        <taxon>Lophotrochozoa</taxon>
        <taxon>Platyhelminthes</taxon>
        <taxon>Cestoda</taxon>
        <taxon>Eucestoda</taxon>
        <taxon>Cyclophyllidea</taxon>
        <taxon>Taeniidae</taxon>
        <taxon>Echinococcus</taxon>
        <taxon>Echinococcus granulosus group</taxon>
    </lineage>
</organism>
<dbReference type="GO" id="GO:0008270">
    <property type="term" value="F:zinc ion binding"/>
    <property type="evidence" value="ECO:0007669"/>
    <property type="project" value="UniProtKB-KW"/>
</dbReference>
<dbReference type="SUPFAM" id="SSF57716">
    <property type="entry name" value="Glucocorticoid receptor-like (DNA-binding domain)"/>
    <property type="match status" value="1"/>
</dbReference>
<keyword evidence="4 5" id="KW-0238">DNA-binding</keyword>
<dbReference type="GO" id="GO:0006357">
    <property type="term" value="P:regulation of transcription by RNA polymerase II"/>
    <property type="evidence" value="ECO:0007669"/>
    <property type="project" value="TreeGrafter"/>
</dbReference>
<reference evidence="7" key="2">
    <citation type="submission" date="2014-06" db="EMBL/GenBank/DDBJ databases">
        <authorList>
            <person name="Aslett M."/>
        </authorList>
    </citation>
    <scope>NUCLEOTIDE SEQUENCE</scope>
</reference>
<evidence type="ECO:0000313" key="8">
    <source>
        <dbReference type="Proteomes" id="UP000492820"/>
    </source>
</evidence>
<dbReference type="GO" id="GO:0003677">
    <property type="term" value="F:DNA binding"/>
    <property type="evidence" value="ECO:0007669"/>
    <property type="project" value="UniProtKB-UniRule"/>
</dbReference>
<reference evidence="9" key="3">
    <citation type="submission" date="2020-10" db="UniProtKB">
        <authorList>
            <consortium name="WormBaseParasite"/>
        </authorList>
    </citation>
    <scope>IDENTIFICATION</scope>
</reference>
<gene>
    <name evidence="9" type="primary">EGR_07899</name>
    <name evidence="7" type="ORF">EgrG_000816400</name>
</gene>
<evidence type="ECO:0000256" key="2">
    <source>
        <dbReference type="ARBA" id="ARBA00022771"/>
    </source>
</evidence>
<dbReference type="GO" id="GO:0051287">
    <property type="term" value="F:NAD binding"/>
    <property type="evidence" value="ECO:0007669"/>
    <property type="project" value="InterPro"/>
</dbReference>
<reference evidence="7 8" key="1">
    <citation type="journal article" date="2013" name="Nature">
        <title>The genomes of four tapeworm species reveal adaptations to parasitism.</title>
        <authorList>
            <person name="Tsai I.J."/>
            <person name="Zarowiecki M."/>
            <person name="Holroyd N."/>
            <person name="Garciarrubio A."/>
            <person name="Sanchez-Flores A."/>
            <person name="Brooks K.L."/>
            <person name="Tracey A."/>
            <person name="Bobes R.J."/>
            <person name="Fragoso G."/>
            <person name="Sciutto E."/>
            <person name="Aslett M."/>
            <person name="Beasley H."/>
            <person name="Bennett H.M."/>
            <person name="Cai J."/>
            <person name="Camicia F."/>
            <person name="Clark R."/>
            <person name="Cucher M."/>
            <person name="De Silva N."/>
            <person name="Day T.A."/>
            <person name="Deplazes P."/>
            <person name="Estrada K."/>
            <person name="Fernandez C."/>
            <person name="Holland P.W."/>
            <person name="Hou J."/>
            <person name="Hu S."/>
            <person name="Huckvale T."/>
            <person name="Hung S.S."/>
            <person name="Kamenetzky L."/>
            <person name="Keane J.A."/>
            <person name="Kiss F."/>
            <person name="Koziol U."/>
            <person name="Lambert O."/>
            <person name="Liu K."/>
            <person name="Luo X."/>
            <person name="Luo Y."/>
            <person name="Macchiaroli N."/>
            <person name="Nichol S."/>
            <person name="Paps J."/>
            <person name="Parkinson J."/>
            <person name="Pouchkina-Stantcheva N."/>
            <person name="Riddiford N."/>
            <person name="Rosenzvit M."/>
            <person name="Salinas G."/>
            <person name="Wasmuth J.D."/>
            <person name="Zamanian M."/>
            <person name="Zheng Y."/>
            <person name="Cai X."/>
            <person name="Soberon X."/>
            <person name="Olson P.D."/>
            <person name="Laclette J.P."/>
            <person name="Brehm K."/>
            <person name="Berriman M."/>
            <person name="Garciarrubio A."/>
            <person name="Bobes R.J."/>
            <person name="Fragoso G."/>
            <person name="Sanchez-Flores A."/>
            <person name="Estrada K."/>
            <person name="Cevallos M.A."/>
            <person name="Morett E."/>
            <person name="Gonzalez V."/>
            <person name="Portillo T."/>
            <person name="Ochoa-Leyva A."/>
            <person name="Jose M.V."/>
            <person name="Sciutto E."/>
            <person name="Landa A."/>
            <person name="Jimenez L."/>
            <person name="Valdes V."/>
            <person name="Carrero J.C."/>
            <person name="Larralde C."/>
            <person name="Morales-Montor J."/>
            <person name="Limon-Lason J."/>
            <person name="Soberon X."/>
            <person name="Laclette J.P."/>
        </authorList>
    </citation>
    <scope>NUCLEOTIDE SEQUENCE [LARGE SCALE GENOMIC DNA]</scope>
</reference>
<dbReference type="InterPro" id="IPR051638">
    <property type="entry name" value="CTBP_dehydrogenase"/>
</dbReference>
<dbReference type="GO" id="GO:0001221">
    <property type="term" value="F:transcription coregulator binding"/>
    <property type="evidence" value="ECO:0007669"/>
    <property type="project" value="TreeGrafter"/>
</dbReference>
<dbReference type="GO" id="GO:0003713">
    <property type="term" value="F:transcription coactivator activity"/>
    <property type="evidence" value="ECO:0007669"/>
    <property type="project" value="TreeGrafter"/>
</dbReference>
<dbReference type="GO" id="GO:0140297">
    <property type="term" value="F:DNA-binding transcription factor binding"/>
    <property type="evidence" value="ECO:0007669"/>
    <property type="project" value="TreeGrafter"/>
</dbReference>
<dbReference type="Gene3D" id="3.40.50.720">
    <property type="entry name" value="NAD(P)-binding Rossmann-like Domain"/>
    <property type="match status" value="2"/>
</dbReference>
<dbReference type="Proteomes" id="UP000492820">
    <property type="component" value="Unassembled WGS sequence"/>
</dbReference>
<dbReference type="PANTHER" id="PTHR46029">
    <property type="entry name" value="C-TERMINAL-BINDING PROTEIN"/>
    <property type="match status" value="1"/>
</dbReference>
<evidence type="ECO:0000259" key="6">
    <source>
        <dbReference type="PROSITE" id="PS50950"/>
    </source>
</evidence>